<dbReference type="AlphaFoldDB" id="U5EFA8"/>
<dbReference type="PANTHER" id="PTHR33371">
    <property type="entry name" value="INTERMEMBRANE PHOSPHOLIPID TRANSPORT SYSTEM BINDING PROTEIN MLAD-RELATED"/>
    <property type="match status" value="1"/>
</dbReference>
<evidence type="ECO:0000259" key="1">
    <source>
        <dbReference type="Pfam" id="PF02470"/>
    </source>
</evidence>
<name>U5EFA8_NOCAS</name>
<dbReference type="EMBL" id="BAFO02000032">
    <property type="protein sequence ID" value="GAD86010.1"/>
    <property type="molecule type" value="Genomic_DNA"/>
</dbReference>
<comment type="caution">
    <text evidence="2">The sequence shown here is derived from an EMBL/GenBank/DDBJ whole genome shotgun (WGS) entry which is preliminary data.</text>
</comment>
<dbReference type="InterPro" id="IPR052336">
    <property type="entry name" value="MlaD_Phospholipid_Transporter"/>
</dbReference>
<evidence type="ECO:0000313" key="3">
    <source>
        <dbReference type="Proteomes" id="UP000017048"/>
    </source>
</evidence>
<evidence type="ECO:0000313" key="2">
    <source>
        <dbReference type="EMBL" id="GAD86010.1"/>
    </source>
</evidence>
<protein>
    <submittedName>
        <fullName evidence="2">Mce family protein</fullName>
    </submittedName>
</protein>
<dbReference type="STRING" id="1824.SAMN05444423_102609"/>
<accession>U5EFA8</accession>
<dbReference type="RefSeq" id="WP_019047215.1">
    <property type="nucleotide sequence ID" value="NZ_BAFO02000032.1"/>
</dbReference>
<feature type="domain" description="Mce/MlaD" evidence="1">
    <location>
        <begin position="37"/>
        <end position="110"/>
    </location>
</feature>
<organism evidence="2 3">
    <name type="scientific">Nocardia asteroides NBRC 15531</name>
    <dbReference type="NCBI Taxonomy" id="1110697"/>
    <lineage>
        <taxon>Bacteria</taxon>
        <taxon>Bacillati</taxon>
        <taxon>Actinomycetota</taxon>
        <taxon>Actinomycetes</taxon>
        <taxon>Mycobacteriales</taxon>
        <taxon>Nocardiaceae</taxon>
        <taxon>Nocardia</taxon>
    </lineage>
</organism>
<dbReference type="GO" id="GO:0005576">
    <property type="term" value="C:extracellular region"/>
    <property type="evidence" value="ECO:0007669"/>
    <property type="project" value="TreeGrafter"/>
</dbReference>
<dbReference type="InterPro" id="IPR003399">
    <property type="entry name" value="Mce/MlaD"/>
</dbReference>
<dbReference type="GeneID" id="91517638"/>
<dbReference type="Proteomes" id="UP000017048">
    <property type="component" value="Unassembled WGS sequence"/>
</dbReference>
<proteinExistence type="predicted"/>
<dbReference type="eggNOG" id="COG1463">
    <property type="taxonomic scope" value="Bacteria"/>
</dbReference>
<reference evidence="2 3" key="1">
    <citation type="journal article" date="2014" name="BMC Genomics">
        <title>Genome based analysis of type-I polyketide synthase and nonribosomal peptide synthetase gene clusters in seven strains of five representative Nocardia species.</title>
        <authorList>
            <person name="Komaki H."/>
            <person name="Ichikawa N."/>
            <person name="Hosoyama A."/>
            <person name="Takahashi-Nakaguchi A."/>
            <person name="Matsuzawa T."/>
            <person name="Suzuki K."/>
            <person name="Fujita N."/>
            <person name="Gonoi T."/>
        </authorList>
    </citation>
    <scope>NUCLEOTIDE SEQUENCE [LARGE SCALE GENOMIC DNA]</scope>
    <source>
        <strain evidence="2 3">NBRC 15531</strain>
    </source>
</reference>
<dbReference type="Pfam" id="PF02470">
    <property type="entry name" value="MlaD"/>
    <property type="match status" value="1"/>
</dbReference>
<sequence>MNTRAAVSLSAILAVLVLGVSYLCLGVLDMDPRRDHTTIGLELRGSGGLAPNAPVLLNGVTVGRIEEVRTRPGGVLVRFAVDDRYRIPAASTLRIEQLSALGEPYLGFDPDHDSGPYLEDGQVIPVGRIREPMTISELSTRLVGLLDGIRPEVVAGLVDTFDRALAGTGATMDTLQRSTTLLAATLLSRTDVLRQLFADLQFLGADIDWMGPSLATAGPLFGEFGITLSDIVQSGSALVESRPTEQYFTGTGVLPFLAEVDALLAKIGPDVALLAPVLEPVVTDAAGRAPDLDLGALLAQAVHGFDADGAVRLRIGIR</sequence>
<dbReference type="PANTHER" id="PTHR33371:SF16">
    <property type="entry name" value="MCE-FAMILY PROTEIN MCE3F"/>
    <property type="match status" value="1"/>
</dbReference>
<keyword evidence="3" id="KW-1185">Reference proteome</keyword>
<gene>
    <name evidence="2" type="primary">mceF</name>
    <name evidence="2" type="ORF">NCAST_32_04970</name>
</gene>